<sequence length="149" mass="16410">MTLGKSLHYFISKMGAIIMPPTHTSGKSGKFKPTVFSFSLSPSLHHSIHSWFPPVLGDSFYRTAFGGYSPTQILLEKQVYWSGCSPGHSNMRDSESQQETASAHSSGPFSPSAPGDRVPIPILPQLTWLQAFRREGVQEKGRGKQSFVL</sequence>
<reference evidence="2" key="1">
    <citation type="submission" date="2023-12" db="EMBL/GenBank/DDBJ databases">
        <authorList>
            <person name="Brown T."/>
        </authorList>
    </citation>
    <scope>NUCLEOTIDE SEQUENCE</scope>
</reference>
<gene>
    <name evidence="2" type="ORF">MPIPNATIZW_LOCUS6474</name>
</gene>
<feature type="compositionally biased region" description="Polar residues" evidence="1">
    <location>
        <begin position="97"/>
        <end position="109"/>
    </location>
</feature>
<organism evidence="2 3">
    <name type="scientific">Pipistrellus nathusii</name>
    <name type="common">Nathusius' pipistrelle</name>
    <dbReference type="NCBI Taxonomy" id="59473"/>
    <lineage>
        <taxon>Eukaryota</taxon>
        <taxon>Metazoa</taxon>
        <taxon>Chordata</taxon>
        <taxon>Craniata</taxon>
        <taxon>Vertebrata</taxon>
        <taxon>Euteleostomi</taxon>
        <taxon>Mammalia</taxon>
        <taxon>Eutheria</taxon>
        <taxon>Laurasiatheria</taxon>
        <taxon>Chiroptera</taxon>
        <taxon>Yangochiroptera</taxon>
        <taxon>Vespertilionidae</taxon>
        <taxon>Pipistrellus</taxon>
    </lineage>
</organism>
<proteinExistence type="predicted"/>
<protein>
    <submittedName>
        <fullName evidence="2">Uncharacterized protein</fullName>
    </submittedName>
</protein>
<evidence type="ECO:0000256" key="1">
    <source>
        <dbReference type="SAM" id="MobiDB-lite"/>
    </source>
</evidence>
<evidence type="ECO:0000313" key="2">
    <source>
        <dbReference type="EMBL" id="CAK6438168.1"/>
    </source>
</evidence>
<feature type="region of interest" description="Disordered" evidence="1">
    <location>
        <begin position="86"/>
        <end position="116"/>
    </location>
</feature>
<keyword evidence="3" id="KW-1185">Reference proteome</keyword>
<name>A0ABN9ZIN3_PIPNA</name>
<evidence type="ECO:0000313" key="3">
    <source>
        <dbReference type="Proteomes" id="UP001314169"/>
    </source>
</evidence>
<dbReference type="Proteomes" id="UP001314169">
    <property type="component" value="Chromosome 16"/>
</dbReference>
<dbReference type="EMBL" id="OY882873">
    <property type="protein sequence ID" value="CAK6438168.1"/>
    <property type="molecule type" value="Genomic_DNA"/>
</dbReference>
<accession>A0ABN9ZIN3</accession>